<feature type="region of interest" description="Disordered" evidence="1">
    <location>
        <begin position="1"/>
        <end position="145"/>
    </location>
</feature>
<sequence>GAHGAQGGTGTGGAGPISRNELRAARTEPGRGVGAGARDPAHRHRGLPPQWERDAARRGLRDTHRQRDGTRRRAAGRRADRDDPDERPFPRAGQRRAGHLQGHDGASHAPDGDGGGQGLRRGRQSRGDGDRRLPHLRAAGQADHV</sequence>
<feature type="non-terminal residue" evidence="2">
    <location>
        <position position="145"/>
    </location>
</feature>
<accession>A0A6J4ULR5</accession>
<feature type="compositionally biased region" description="Basic and acidic residues" evidence="1">
    <location>
        <begin position="51"/>
        <end position="89"/>
    </location>
</feature>
<dbReference type="EMBL" id="CADCWM010000347">
    <property type="protein sequence ID" value="CAA9554498.1"/>
    <property type="molecule type" value="Genomic_DNA"/>
</dbReference>
<organism evidence="2">
    <name type="scientific">uncultured Thermomicrobiales bacterium</name>
    <dbReference type="NCBI Taxonomy" id="1645740"/>
    <lineage>
        <taxon>Bacteria</taxon>
        <taxon>Pseudomonadati</taxon>
        <taxon>Thermomicrobiota</taxon>
        <taxon>Thermomicrobia</taxon>
        <taxon>Thermomicrobiales</taxon>
        <taxon>environmental samples</taxon>
    </lineage>
</organism>
<dbReference type="AlphaFoldDB" id="A0A6J4ULR5"/>
<feature type="compositionally biased region" description="Basic and acidic residues" evidence="1">
    <location>
        <begin position="20"/>
        <end position="29"/>
    </location>
</feature>
<evidence type="ECO:0000313" key="2">
    <source>
        <dbReference type="EMBL" id="CAA9554498.1"/>
    </source>
</evidence>
<proteinExistence type="predicted"/>
<evidence type="ECO:0000256" key="1">
    <source>
        <dbReference type="SAM" id="MobiDB-lite"/>
    </source>
</evidence>
<reference evidence="2" key="1">
    <citation type="submission" date="2020-02" db="EMBL/GenBank/DDBJ databases">
        <authorList>
            <person name="Meier V. D."/>
        </authorList>
    </citation>
    <scope>NUCLEOTIDE SEQUENCE</scope>
    <source>
        <strain evidence="2">AVDCRST_MAG88</strain>
    </source>
</reference>
<protein>
    <submittedName>
        <fullName evidence="2">Uncharacterized protein</fullName>
    </submittedName>
</protein>
<feature type="non-terminal residue" evidence="2">
    <location>
        <position position="1"/>
    </location>
</feature>
<gene>
    <name evidence="2" type="ORF">AVDCRST_MAG88-1000</name>
</gene>
<feature type="compositionally biased region" description="Gly residues" evidence="1">
    <location>
        <begin position="1"/>
        <end position="15"/>
    </location>
</feature>
<name>A0A6J4ULR5_9BACT</name>